<keyword evidence="10" id="KW-0472">Membrane</keyword>
<protein>
    <recommendedName>
        <fullName evidence="2">isoleucine--tRNA ligase</fullName>
        <ecNumber evidence="2">6.1.1.5</ecNumber>
    </recommendedName>
    <alternativeName>
        <fullName evidence="8">Isoleucyl-tRNA synthetase</fullName>
    </alternativeName>
</protein>
<evidence type="ECO:0000256" key="8">
    <source>
        <dbReference type="ARBA" id="ARBA00032665"/>
    </source>
</evidence>
<evidence type="ECO:0000256" key="3">
    <source>
        <dbReference type="ARBA" id="ARBA00022598"/>
    </source>
</evidence>
<feature type="transmembrane region" description="Helical" evidence="10">
    <location>
        <begin position="329"/>
        <end position="346"/>
    </location>
</feature>
<dbReference type="InterPro" id="IPR050081">
    <property type="entry name" value="Ile-tRNA_ligase"/>
</dbReference>
<reference evidence="12" key="1">
    <citation type="submission" date="2016-01" db="EMBL/GenBank/DDBJ databases">
        <title>Reference transcriptome for the parasite Schistocephalus solidus: insights into the molecular evolution of parasitism.</title>
        <authorList>
            <person name="Hebert F.O."/>
            <person name="Grambauer S."/>
            <person name="Barber I."/>
            <person name="Landry C.R."/>
            <person name="Aubin-Horth N."/>
        </authorList>
    </citation>
    <scope>NUCLEOTIDE SEQUENCE</scope>
</reference>
<keyword evidence="5 9" id="KW-0067">ATP-binding</keyword>
<dbReference type="InterPro" id="IPR001412">
    <property type="entry name" value="aa-tRNA-synth_I_CS"/>
</dbReference>
<dbReference type="GO" id="GO:0005524">
    <property type="term" value="F:ATP binding"/>
    <property type="evidence" value="ECO:0007669"/>
    <property type="project" value="UniProtKB-KW"/>
</dbReference>
<sequence>MLHFSLSRHFTRRPFCSVNCRFAGYKSSLNNPVFPYGISLSSQQQSRSLLPCSKSEHSEQFILHDGPPYANGEIHLGHALNKILKDITVRFEKLRGKDCSFIPGWDCHGLPIELSAMGVDLSLPPNQIRSASLTWATKCMQSQRLAFGEFNLLVDWSSVYSTLDLSYQSVVLKAFRDLCLKGYLVREPKPVYWSPRTNCAISESELEYNSEHESVSLYFLVKLHCSLLSTPDRFRFYPTFIVVWTTTPWTIVANEAIVFNPSERYSILLDETNKRLLVVSAAFVDFLSFLGGCRSYRRIADLPTGILWANFLSSLQELFFRTALMPIPFVAPLANISLGLLTLWSIRGRVLFMSLQPTVEMILTLRNATTYPLRTMLMKRRALLRMRVKSWLDYPFNQRGPLP</sequence>
<dbReference type="EMBL" id="GEEE01004427">
    <property type="protein sequence ID" value="JAP58798.1"/>
    <property type="molecule type" value="Transcribed_RNA"/>
</dbReference>
<dbReference type="Gene3D" id="3.40.50.620">
    <property type="entry name" value="HUPs"/>
    <property type="match status" value="1"/>
</dbReference>
<dbReference type="GO" id="GO:0002161">
    <property type="term" value="F:aminoacyl-tRNA deacylase activity"/>
    <property type="evidence" value="ECO:0007669"/>
    <property type="project" value="InterPro"/>
</dbReference>
<name>A0A0X3Q2H4_SCHSO</name>
<keyword evidence="6 9" id="KW-0648">Protein biosynthesis</keyword>
<dbReference type="GO" id="GO:0006428">
    <property type="term" value="P:isoleucyl-tRNA aminoacylation"/>
    <property type="evidence" value="ECO:0007669"/>
    <property type="project" value="InterPro"/>
</dbReference>
<dbReference type="InterPro" id="IPR009008">
    <property type="entry name" value="Val/Leu/Ile-tRNA-synth_edit"/>
</dbReference>
<evidence type="ECO:0000256" key="2">
    <source>
        <dbReference type="ARBA" id="ARBA00013165"/>
    </source>
</evidence>
<dbReference type="SUPFAM" id="SSF52374">
    <property type="entry name" value="Nucleotidylyl transferase"/>
    <property type="match status" value="1"/>
</dbReference>
<organism evidence="12">
    <name type="scientific">Schistocephalus solidus</name>
    <name type="common">Tapeworm</name>
    <dbReference type="NCBI Taxonomy" id="70667"/>
    <lineage>
        <taxon>Eukaryota</taxon>
        <taxon>Metazoa</taxon>
        <taxon>Spiralia</taxon>
        <taxon>Lophotrochozoa</taxon>
        <taxon>Platyhelminthes</taxon>
        <taxon>Cestoda</taxon>
        <taxon>Eucestoda</taxon>
        <taxon>Diphyllobothriidea</taxon>
        <taxon>Diphyllobothriidae</taxon>
        <taxon>Schistocephalus</taxon>
    </lineage>
</organism>
<dbReference type="PANTHER" id="PTHR42765:SF1">
    <property type="entry name" value="ISOLEUCINE--TRNA LIGASE, MITOCHONDRIAL"/>
    <property type="match status" value="1"/>
</dbReference>
<feature type="domain" description="Aminoacyl-tRNA synthetase class Ia" evidence="11">
    <location>
        <begin position="53"/>
        <end position="233"/>
    </location>
</feature>
<evidence type="ECO:0000259" key="11">
    <source>
        <dbReference type="Pfam" id="PF00133"/>
    </source>
</evidence>
<dbReference type="InterPro" id="IPR002300">
    <property type="entry name" value="aa-tRNA-synth_Ia"/>
</dbReference>
<dbReference type="PANTHER" id="PTHR42765">
    <property type="entry name" value="SOLEUCYL-TRNA SYNTHETASE"/>
    <property type="match status" value="1"/>
</dbReference>
<proteinExistence type="inferred from homology"/>
<accession>A0A0X3Q2H4</accession>
<dbReference type="Gene3D" id="3.90.740.10">
    <property type="entry name" value="Valyl/Leucyl/Isoleucyl-tRNA synthetase, editing domain"/>
    <property type="match status" value="1"/>
</dbReference>
<dbReference type="InterPro" id="IPR014729">
    <property type="entry name" value="Rossmann-like_a/b/a_fold"/>
</dbReference>
<dbReference type="InterPro" id="IPR002301">
    <property type="entry name" value="Ile-tRNA-ligase"/>
</dbReference>
<dbReference type="PRINTS" id="PR00984">
    <property type="entry name" value="TRNASYNTHILE"/>
</dbReference>
<gene>
    <name evidence="12" type="ORF">TR91068</name>
</gene>
<evidence type="ECO:0000256" key="5">
    <source>
        <dbReference type="ARBA" id="ARBA00022840"/>
    </source>
</evidence>
<keyword evidence="3 9" id="KW-0436">Ligase</keyword>
<dbReference type="GO" id="GO:0005739">
    <property type="term" value="C:mitochondrion"/>
    <property type="evidence" value="ECO:0007669"/>
    <property type="project" value="TreeGrafter"/>
</dbReference>
<evidence type="ECO:0000313" key="12">
    <source>
        <dbReference type="EMBL" id="JAP57998.1"/>
    </source>
</evidence>
<dbReference type="AlphaFoldDB" id="A0A0X3Q2H4"/>
<keyword evidence="10" id="KW-0812">Transmembrane</keyword>
<evidence type="ECO:0000256" key="4">
    <source>
        <dbReference type="ARBA" id="ARBA00022741"/>
    </source>
</evidence>
<dbReference type="Pfam" id="PF00133">
    <property type="entry name" value="tRNA-synt_1"/>
    <property type="match status" value="1"/>
</dbReference>
<comment type="similarity">
    <text evidence="1 9">Belongs to the class-I aminoacyl-tRNA synthetase family.</text>
</comment>
<evidence type="ECO:0000256" key="9">
    <source>
        <dbReference type="RuleBase" id="RU363035"/>
    </source>
</evidence>
<dbReference type="GO" id="GO:0032543">
    <property type="term" value="P:mitochondrial translation"/>
    <property type="evidence" value="ECO:0007669"/>
    <property type="project" value="TreeGrafter"/>
</dbReference>
<keyword evidence="4 9" id="KW-0547">Nucleotide-binding</keyword>
<evidence type="ECO:0000256" key="1">
    <source>
        <dbReference type="ARBA" id="ARBA00005594"/>
    </source>
</evidence>
<evidence type="ECO:0000256" key="10">
    <source>
        <dbReference type="SAM" id="Phobius"/>
    </source>
</evidence>
<dbReference type="PROSITE" id="PS00178">
    <property type="entry name" value="AA_TRNA_LIGASE_I"/>
    <property type="match status" value="1"/>
</dbReference>
<keyword evidence="10" id="KW-1133">Transmembrane helix</keyword>
<evidence type="ECO:0000256" key="7">
    <source>
        <dbReference type="ARBA" id="ARBA00023146"/>
    </source>
</evidence>
<keyword evidence="7 9" id="KW-0030">Aminoacyl-tRNA synthetase</keyword>
<evidence type="ECO:0000256" key="6">
    <source>
        <dbReference type="ARBA" id="ARBA00022917"/>
    </source>
</evidence>
<dbReference type="EMBL" id="GEEE01005227">
    <property type="protein sequence ID" value="JAP57998.1"/>
    <property type="molecule type" value="Transcribed_RNA"/>
</dbReference>
<dbReference type="EC" id="6.1.1.5" evidence="2"/>
<dbReference type="GO" id="GO:0004822">
    <property type="term" value="F:isoleucine-tRNA ligase activity"/>
    <property type="evidence" value="ECO:0007669"/>
    <property type="project" value="UniProtKB-EC"/>
</dbReference>